<keyword evidence="9" id="KW-1185">Reference proteome</keyword>
<protein>
    <recommendedName>
        <fullName evidence="4">Nitrogenase iron-molybdenum cofactor biosynthesis protein NifN</fullName>
    </recommendedName>
</protein>
<evidence type="ECO:0000256" key="5">
    <source>
        <dbReference type="ARBA" id="ARBA00023231"/>
    </source>
</evidence>
<dbReference type="GO" id="GO:0016163">
    <property type="term" value="F:nitrogenase activity"/>
    <property type="evidence" value="ECO:0007669"/>
    <property type="project" value="InterPro"/>
</dbReference>
<evidence type="ECO:0000256" key="4">
    <source>
        <dbReference type="ARBA" id="ARBA00013282"/>
    </source>
</evidence>
<evidence type="ECO:0000256" key="2">
    <source>
        <dbReference type="ARBA" id="ARBA00005155"/>
    </source>
</evidence>
<comment type="similarity">
    <text evidence="3 6">Belongs to the NifD/NifK/NifE/NifN family.</text>
</comment>
<evidence type="ECO:0000256" key="3">
    <source>
        <dbReference type="ARBA" id="ARBA00011002"/>
    </source>
</evidence>
<evidence type="ECO:0000256" key="1">
    <source>
        <dbReference type="ARBA" id="ARBA00003171"/>
    </source>
</evidence>
<dbReference type="RefSeq" id="WP_132694344.1">
    <property type="nucleotide sequence ID" value="NZ_SLVM01000008.1"/>
</dbReference>
<reference evidence="8 9" key="1">
    <citation type="submission" date="2019-03" db="EMBL/GenBank/DDBJ databases">
        <title>Genomic Encyclopedia of Type Strains, Phase IV (KMG-IV): sequencing the most valuable type-strain genomes for metagenomic binning, comparative biology and taxonomic classification.</title>
        <authorList>
            <person name="Goeker M."/>
        </authorList>
    </citation>
    <scope>NUCLEOTIDE SEQUENCE [LARGE SCALE GENOMIC DNA]</scope>
    <source>
        <strain evidence="8 9">DSM 21153</strain>
    </source>
</reference>
<feature type="domain" description="Nitrogenase/oxidoreductase component 1" evidence="7">
    <location>
        <begin position="19"/>
        <end position="433"/>
    </location>
</feature>
<evidence type="ECO:0000313" key="9">
    <source>
        <dbReference type="Proteomes" id="UP000295277"/>
    </source>
</evidence>
<dbReference type="Proteomes" id="UP000295277">
    <property type="component" value="Unassembled WGS sequence"/>
</dbReference>
<proteinExistence type="inferred from homology"/>
<comment type="pathway">
    <text evidence="2">Cofactor biosynthesis; Fe-Mo cofactor biosynthesis.</text>
</comment>
<comment type="caution">
    <text evidence="8">The sequence shown here is derived from an EMBL/GenBank/DDBJ whole genome shotgun (WGS) entry which is preliminary data.</text>
</comment>
<dbReference type="PANTHER" id="PTHR33712">
    <property type="entry name" value="LIGHT-INDEPENDENT PROTOCHLOROPHYLLIDE REDUCTASE SUBUNIT B"/>
    <property type="match status" value="1"/>
</dbReference>
<dbReference type="PROSITE" id="PS00699">
    <property type="entry name" value="NITROGENASE_1_1"/>
    <property type="match status" value="1"/>
</dbReference>
<comment type="function">
    <text evidence="1">This protein may play a role in the biosynthesis of the prosthetic group of nitrogenase (FeMo cofactor).</text>
</comment>
<dbReference type="GO" id="GO:0065003">
    <property type="term" value="P:protein-containing complex assembly"/>
    <property type="evidence" value="ECO:0007669"/>
    <property type="project" value="InterPro"/>
</dbReference>
<dbReference type="Pfam" id="PF00148">
    <property type="entry name" value="Oxidored_nitro"/>
    <property type="match status" value="1"/>
</dbReference>
<dbReference type="InterPro" id="IPR000318">
    <property type="entry name" value="Nase_comp1_CS"/>
</dbReference>
<organism evidence="8 9">
    <name type="scientific">Rhodovulum steppense</name>
    <dbReference type="NCBI Taxonomy" id="540251"/>
    <lineage>
        <taxon>Bacteria</taxon>
        <taxon>Pseudomonadati</taxon>
        <taxon>Pseudomonadota</taxon>
        <taxon>Alphaproteobacteria</taxon>
        <taxon>Rhodobacterales</taxon>
        <taxon>Paracoccaceae</taxon>
        <taxon>Rhodovulum</taxon>
    </lineage>
</organism>
<dbReference type="Gene3D" id="3.40.50.1980">
    <property type="entry name" value="Nitrogenase molybdenum iron protein domain"/>
    <property type="match status" value="3"/>
</dbReference>
<dbReference type="AlphaFoldDB" id="A0A4R1YVR5"/>
<dbReference type="Gene3D" id="6.10.250.1090">
    <property type="match status" value="1"/>
</dbReference>
<gene>
    <name evidence="8" type="ORF">EV216_10876</name>
</gene>
<evidence type="ECO:0000259" key="7">
    <source>
        <dbReference type="Pfam" id="PF00148"/>
    </source>
</evidence>
<accession>A0A4R1YVR5</accession>
<dbReference type="NCBIfam" id="TIGR01285">
    <property type="entry name" value="nifN"/>
    <property type="match status" value="1"/>
</dbReference>
<keyword evidence="5 6" id="KW-0535">Nitrogen fixation</keyword>
<name>A0A4R1YVR5_9RHOB</name>
<sequence>MARLIRPRRALSTNPLKSSAPLGAAMAYLGIERGIPLFHGAQGCTAFAMVHMVRHFREAIPLQTTAMNEITTILGGGEQIEEAIANLVKRADPKFIGIASTALTETRGEDIAGELAEIMERRGDFAGLRVVHASTPDFEGALEDGWAKAVTAIIDALVPEIDPMFCDRDMRQVNILPAAYLTPAEIEEVTRMIRAFGLNPIVLPDLSASLDGHLAEDWAGTSLGGTPLDAIPAMARSAVTFAIGESMRGAAELLAERGHMPVQVFPSLTGLKAVDAFVSALMGVAGAADAPPAIRRDRARAQDAMLDSHFFIGGLKYAIAADPDLAYALSSALAGMGAEPVCTVTSSTANPILARLPGETAILGDLGDLEDGARAGGAALLIAHAHGRHAAAATGLPLIRAGFPMNDRLGVQDVCRVGYRGTRAFLFEVANAVLAHPHAPRPEDFGAAPIEREFEHDRPQTAPH</sequence>
<dbReference type="CDD" id="cd01966">
    <property type="entry name" value="Nitrogenase_NifN_1"/>
    <property type="match status" value="1"/>
</dbReference>
<dbReference type="SUPFAM" id="SSF53807">
    <property type="entry name" value="Helical backbone' metal receptor"/>
    <property type="match status" value="1"/>
</dbReference>
<dbReference type="OrthoDB" id="9800746at2"/>
<dbReference type="InterPro" id="IPR050152">
    <property type="entry name" value="ChlB/BchB/BchZ"/>
</dbReference>
<evidence type="ECO:0000256" key="6">
    <source>
        <dbReference type="RuleBase" id="RU004021"/>
    </source>
</evidence>
<dbReference type="PANTHER" id="PTHR33712:SF7">
    <property type="entry name" value="LIGHT-INDEPENDENT PROTOCHLOROPHYLLIDE REDUCTASE SUBUNIT B"/>
    <property type="match status" value="1"/>
</dbReference>
<dbReference type="EMBL" id="SLVM01000008">
    <property type="protein sequence ID" value="TCM85225.1"/>
    <property type="molecule type" value="Genomic_DNA"/>
</dbReference>
<dbReference type="UniPathway" id="UPA00782"/>
<dbReference type="InterPro" id="IPR000510">
    <property type="entry name" value="Nase/OxRdtase_comp1"/>
</dbReference>
<dbReference type="InterPro" id="IPR005975">
    <property type="entry name" value="Nase_Mo-Fe_CF"/>
</dbReference>
<evidence type="ECO:0000313" key="8">
    <source>
        <dbReference type="EMBL" id="TCM85225.1"/>
    </source>
</evidence>